<protein>
    <recommendedName>
        <fullName evidence="3">EF-hand domain-containing protein</fullName>
    </recommendedName>
</protein>
<evidence type="ECO:0000313" key="4">
    <source>
        <dbReference type="EMBL" id="MFC3703979.1"/>
    </source>
</evidence>
<dbReference type="Gene3D" id="1.10.238.10">
    <property type="entry name" value="EF-hand"/>
    <property type="match status" value="1"/>
</dbReference>
<evidence type="ECO:0000256" key="2">
    <source>
        <dbReference type="SAM" id="SignalP"/>
    </source>
</evidence>
<evidence type="ECO:0000313" key="5">
    <source>
        <dbReference type="Proteomes" id="UP001595613"/>
    </source>
</evidence>
<feature type="signal peptide" evidence="2">
    <location>
        <begin position="1"/>
        <end position="20"/>
    </location>
</feature>
<dbReference type="PROSITE" id="PS00018">
    <property type="entry name" value="EF_HAND_1"/>
    <property type="match status" value="1"/>
</dbReference>
<comment type="caution">
    <text evidence="4">The sequence shown here is derived from an EMBL/GenBank/DDBJ whole genome shotgun (WGS) entry which is preliminary data.</text>
</comment>
<keyword evidence="5" id="KW-1185">Reference proteome</keyword>
<dbReference type="InterPro" id="IPR018247">
    <property type="entry name" value="EF_Hand_1_Ca_BS"/>
</dbReference>
<name>A0ABV7WYR1_9HYPH</name>
<dbReference type="Pfam" id="PF13202">
    <property type="entry name" value="EF-hand_5"/>
    <property type="match status" value="2"/>
</dbReference>
<keyword evidence="2" id="KW-0732">Signal</keyword>
<organism evidence="4 5">
    <name type="scientific">Devosia honganensis</name>
    <dbReference type="NCBI Taxonomy" id="1610527"/>
    <lineage>
        <taxon>Bacteria</taxon>
        <taxon>Pseudomonadati</taxon>
        <taxon>Pseudomonadota</taxon>
        <taxon>Alphaproteobacteria</taxon>
        <taxon>Hyphomicrobiales</taxon>
        <taxon>Devosiaceae</taxon>
        <taxon>Devosia</taxon>
    </lineage>
</organism>
<dbReference type="SUPFAM" id="SSF47473">
    <property type="entry name" value="EF-hand"/>
    <property type="match status" value="1"/>
</dbReference>
<dbReference type="InterPro" id="IPR011992">
    <property type="entry name" value="EF-hand-dom_pair"/>
</dbReference>
<gene>
    <name evidence="4" type="ORF">ACFOOL_04340</name>
</gene>
<reference evidence="5" key="1">
    <citation type="journal article" date="2019" name="Int. J. Syst. Evol. Microbiol.">
        <title>The Global Catalogue of Microorganisms (GCM) 10K type strain sequencing project: providing services to taxonomists for standard genome sequencing and annotation.</title>
        <authorList>
            <consortium name="The Broad Institute Genomics Platform"/>
            <consortium name="The Broad Institute Genome Sequencing Center for Infectious Disease"/>
            <person name="Wu L."/>
            <person name="Ma J."/>
        </authorList>
    </citation>
    <scope>NUCLEOTIDE SEQUENCE [LARGE SCALE GENOMIC DNA]</scope>
    <source>
        <strain evidence="5">KCTC 42281</strain>
    </source>
</reference>
<dbReference type="Proteomes" id="UP001595613">
    <property type="component" value="Unassembled WGS sequence"/>
</dbReference>
<proteinExistence type="predicted"/>
<feature type="region of interest" description="Disordered" evidence="1">
    <location>
        <begin position="60"/>
        <end position="100"/>
    </location>
</feature>
<dbReference type="RefSeq" id="WP_380095197.1">
    <property type="nucleotide sequence ID" value="NZ_JBHRYD010000001.1"/>
</dbReference>
<feature type="domain" description="EF-hand" evidence="3">
    <location>
        <begin position="26"/>
        <end position="52"/>
    </location>
</feature>
<evidence type="ECO:0000259" key="3">
    <source>
        <dbReference type="PROSITE" id="PS50222"/>
    </source>
</evidence>
<dbReference type="InterPro" id="IPR002048">
    <property type="entry name" value="EF_hand_dom"/>
</dbReference>
<accession>A0ABV7WYR1</accession>
<dbReference type="PROSITE" id="PS50222">
    <property type="entry name" value="EF_HAND_2"/>
    <property type="match status" value="1"/>
</dbReference>
<feature type="chain" id="PRO_5047224519" description="EF-hand domain-containing protein" evidence="2">
    <location>
        <begin position="21"/>
        <end position="100"/>
    </location>
</feature>
<evidence type="ECO:0000256" key="1">
    <source>
        <dbReference type="SAM" id="MobiDB-lite"/>
    </source>
</evidence>
<dbReference type="EMBL" id="JBHRYD010000001">
    <property type="protein sequence ID" value="MFC3703979.1"/>
    <property type="molecule type" value="Genomic_DNA"/>
</dbReference>
<sequence>MNKFVLGFAALALAATPALAQTPLTFADVDIDGSGELSFVELQAVWPDLSQEEFDAADLDLSGGLNPDELNALQPSTLPAPAPTDDGGTSLDAPAESLTD</sequence>